<keyword evidence="3" id="KW-1185">Reference proteome</keyword>
<dbReference type="RefSeq" id="WP_252113750.1">
    <property type="nucleotide sequence ID" value="NZ_JAMSHT010000001.1"/>
</dbReference>
<proteinExistence type="predicted"/>
<dbReference type="PROSITE" id="PS51257">
    <property type="entry name" value="PROKAR_LIPOPROTEIN"/>
    <property type="match status" value="1"/>
</dbReference>
<evidence type="ECO:0000313" key="2">
    <source>
        <dbReference type="EMBL" id="MCM8557574.1"/>
    </source>
</evidence>
<dbReference type="Proteomes" id="UP001155128">
    <property type="component" value="Unassembled WGS sequence"/>
</dbReference>
<feature type="compositionally biased region" description="Polar residues" evidence="1">
    <location>
        <begin position="127"/>
        <end position="136"/>
    </location>
</feature>
<name>A0A9X2J292_9SPHN</name>
<accession>A0A9X2J292</accession>
<evidence type="ECO:0000256" key="1">
    <source>
        <dbReference type="SAM" id="MobiDB-lite"/>
    </source>
</evidence>
<sequence length="181" mass="19252">MMRGFASIIWTAGAAGAILACYLVSLQVASSRAELERVEEQIAYVTRDIRKLETEIGTRGRLSQLERWNARFLRLSAPEADQFAANAYVVAAMARPEPTPRLEAPVILAEAERDGLGSPSDLVVQASLTSERTIPTSDEGEGPDAASPDIPLPAASLSEVISDLENGAGKVRASLDTGEGE</sequence>
<evidence type="ECO:0000313" key="3">
    <source>
        <dbReference type="Proteomes" id="UP001155128"/>
    </source>
</evidence>
<feature type="region of interest" description="Disordered" evidence="1">
    <location>
        <begin position="127"/>
        <end position="154"/>
    </location>
</feature>
<organism evidence="2 3">
    <name type="scientific">Sphingomicrobium sediminis</name>
    <dbReference type="NCBI Taxonomy" id="2950949"/>
    <lineage>
        <taxon>Bacteria</taxon>
        <taxon>Pseudomonadati</taxon>
        <taxon>Pseudomonadota</taxon>
        <taxon>Alphaproteobacteria</taxon>
        <taxon>Sphingomonadales</taxon>
        <taxon>Sphingomonadaceae</taxon>
        <taxon>Sphingomicrobium</taxon>
    </lineage>
</organism>
<dbReference type="EMBL" id="JAMSHT010000001">
    <property type="protein sequence ID" value="MCM8557574.1"/>
    <property type="molecule type" value="Genomic_DNA"/>
</dbReference>
<comment type="caution">
    <text evidence="2">The sequence shown here is derived from an EMBL/GenBank/DDBJ whole genome shotgun (WGS) entry which is preliminary data.</text>
</comment>
<gene>
    <name evidence="2" type="ORF">NDO55_07045</name>
</gene>
<reference evidence="2" key="1">
    <citation type="submission" date="2022-06" db="EMBL/GenBank/DDBJ databases">
        <title>Sphingomicrobium sedimins sp. nov., a marine bacterium isolated from tidal flat.</title>
        <authorList>
            <person name="Kim C.-H."/>
            <person name="Yoo Y."/>
            <person name="Kim J.-J."/>
        </authorList>
    </citation>
    <scope>NUCLEOTIDE SEQUENCE</scope>
    <source>
        <strain evidence="2">GRR-S6-50</strain>
    </source>
</reference>
<protein>
    <submittedName>
        <fullName evidence="2">Uncharacterized protein</fullName>
    </submittedName>
</protein>
<dbReference type="AlphaFoldDB" id="A0A9X2J292"/>